<dbReference type="PANTHER" id="PTHR33870">
    <property type="entry name" value="CARDIOMYOPATHY-ASSOCIATED PROTEIN"/>
    <property type="match status" value="1"/>
</dbReference>
<feature type="compositionally biased region" description="Polar residues" evidence="1">
    <location>
        <begin position="232"/>
        <end position="241"/>
    </location>
</feature>
<feature type="region of interest" description="Disordered" evidence="1">
    <location>
        <begin position="648"/>
        <end position="908"/>
    </location>
</feature>
<protein>
    <submittedName>
        <fullName evidence="3">Uncharacterized protein LOC111452693 isoform X1</fullName>
    </submittedName>
</protein>
<sequence length="1277" mass="141427">MGIDMEDIKLCVCRIVHLSVRVSHRFVQQHPYMSGTLLFLFVLYIFLPSVLSILFYSLPFLGLTGVILAFRTSKRSPIRGEKVEDKKPEVPKKSTATINRNRSAYLRNATSRRQRFKEKSEPCRTDTPTKSPVVGTDQLVEFDYLKSLIEVKETQSLDSGNNASALSTSVDKGIEVSSTSVDKSIEVSSTSVDKSIEVSSTSVDKSIEVSSTKEPILGLELPVKPDLVACDRSSSQTNKSDSGGDETKNESSEDPEDEDEEEVQEDRNKAVEWTEDDQKNLMDLGLSEIERNRRLESLIAKRRARKLYKRKNEEIVLTVDIFPPCHIPKIVTTRNDPLDSTDGGREIEGVPLPGSAPSVLLPLRNPFDLPYDPHEEKPNLMADSFQQEFTFCRHESFCLGPAYSEESGGLGYHHRYRRPSISIADKGEHDWLIEQLLFKSDPQTEKKKPIAVETRGIQTEDLPQARDVNELELESDQEEIPPDSQSEFEMELELELEMTQDVSSQSSHSSSSDNPGAVICDDVRVVSKNFESKLSNALHKSLSCRVPKKKLIKEPLRDFSPTTFNKNKMEERLPYPDKVPCQTPTYSIASDLQVEVSEIGSPPTVDGNNTDGESLNPDWEVEKEASFGGKQDDMSPLLELRSNKTVLDSQEEEVKAMNVTEALPPKTIPSPMAEEMVDQPSQVVSQMPEELSIPTDDEKATNHIIDQKDPEALANMENTVKTRENVDGGLEILMKQEDDGKITSSLEETDLKLGEYSHGGPEDSSGRRSDLDHEQSEEGNKNVDQITANGDLGRAHEHSEEGSKNVDQITGNGDLSGDHERSEEGSKNVDQITGNGDLSRDHERSEEGSKNMDQSTGNGDLGRTHEHSEEGSKHMDQITSTRDLGKAHEHLEEESKSTDQITDNGDLVEPGNIEEQLELIQDNKNQSNVVGTEFQSSKDALKLPVVDDPATNGGVPLVANDIICSDTSDNQVNAVQSESHRNNGDFVEPKKVEEPLELKQDNKNQPDVVEIEFQSSNDASKSTVENNLVYDGGVPPDSIDIIRSDALQNQLNVVQSEFQKSNDAMKSTVEKDSVIERELLDTRAGLSSKSSIEEQVHMNKVSLSQDSIISPDNNKPADSIEVESELIKGLSEQNGGKSILEAKDDREKTDQSLSSLSSAPNDDLETSEITTQEELTLQQKSLPKKFKLKLNLTPTASTNNNMEAAGDDELECESHRFNKPETDSVKEKDSENPLDLNGVGLQSPTGLAHENPLESSLSAGQGSQYWWACRVGGLVTS</sequence>
<feature type="region of interest" description="Disordered" evidence="1">
    <location>
        <begin position="111"/>
        <end position="132"/>
    </location>
</feature>
<feature type="compositionally biased region" description="Polar residues" evidence="1">
    <location>
        <begin position="1151"/>
        <end position="1160"/>
    </location>
</feature>
<evidence type="ECO:0000256" key="1">
    <source>
        <dbReference type="SAM" id="MobiDB-lite"/>
    </source>
</evidence>
<dbReference type="AlphaFoldDB" id="A0A6J1GBM9"/>
<feature type="compositionally biased region" description="Basic and acidic residues" evidence="1">
    <location>
        <begin position="1219"/>
        <end position="1231"/>
    </location>
</feature>
<feature type="compositionally biased region" description="Basic and acidic residues" evidence="1">
    <location>
        <begin position="816"/>
        <end position="827"/>
    </location>
</feature>
<keyword evidence="2" id="KW-1185">Reference proteome</keyword>
<feature type="compositionally biased region" description="Acidic residues" evidence="1">
    <location>
        <begin position="252"/>
        <end position="264"/>
    </location>
</feature>
<feature type="compositionally biased region" description="Basic and acidic residues" evidence="1">
    <location>
        <begin position="1140"/>
        <end position="1150"/>
    </location>
</feature>
<feature type="compositionally biased region" description="Basic and acidic residues" evidence="1">
    <location>
        <begin position="862"/>
        <end position="876"/>
    </location>
</feature>
<feature type="region of interest" description="Disordered" evidence="1">
    <location>
        <begin position="227"/>
        <end position="276"/>
    </location>
</feature>
<feature type="region of interest" description="Disordered" evidence="1">
    <location>
        <begin position="443"/>
        <end position="467"/>
    </location>
</feature>
<evidence type="ECO:0000313" key="2">
    <source>
        <dbReference type="Proteomes" id="UP000504609"/>
    </source>
</evidence>
<name>A0A6J1GBM9_CUCMO</name>
<feature type="compositionally biased region" description="Basic and acidic residues" evidence="1">
    <location>
        <begin position="696"/>
        <end position="711"/>
    </location>
</feature>
<feature type="region of interest" description="Disordered" evidence="1">
    <location>
        <begin position="497"/>
        <end position="516"/>
    </location>
</feature>
<proteinExistence type="predicted"/>
<dbReference type="PANTHER" id="PTHR33870:SF4">
    <property type="entry name" value="CARDIOMYOPATHY-ASSOCIATED PROTEIN"/>
    <property type="match status" value="1"/>
</dbReference>
<feature type="compositionally biased region" description="Basic and acidic residues" evidence="1">
    <location>
        <begin position="749"/>
        <end position="781"/>
    </location>
</feature>
<feature type="region of interest" description="Disordered" evidence="1">
    <location>
        <begin position="185"/>
        <end position="211"/>
    </location>
</feature>
<dbReference type="KEGG" id="cmos:111452693"/>
<evidence type="ECO:0000313" key="3">
    <source>
        <dbReference type="RefSeq" id="XP_022949297.1"/>
    </source>
</evidence>
<feature type="region of interest" description="Disordered" evidence="1">
    <location>
        <begin position="1219"/>
        <end position="1258"/>
    </location>
</feature>
<feature type="compositionally biased region" description="Basic and acidic residues" evidence="1">
    <location>
        <begin position="838"/>
        <end position="850"/>
    </location>
</feature>
<accession>A0A6J1GBM9</accession>
<dbReference type="RefSeq" id="XP_022949297.1">
    <property type="nucleotide sequence ID" value="XM_023093529.1"/>
</dbReference>
<feature type="compositionally biased region" description="Low complexity" evidence="1">
    <location>
        <begin position="503"/>
        <end position="512"/>
    </location>
</feature>
<feature type="compositionally biased region" description="Basic and acidic residues" evidence="1">
    <location>
        <begin position="883"/>
        <end position="897"/>
    </location>
</feature>
<feature type="compositionally biased region" description="Basic and acidic residues" evidence="1">
    <location>
        <begin position="793"/>
        <end position="804"/>
    </location>
</feature>
<feature type="compositionally biased region" description="Basic and acidic residues" evidence="1">
    <location>
        <begin position="265"/>
        <end position="276"/>
    </location>
</feature>
<reference evidence="3" key="1">
    <citation type="submission" date="2025-08" db="UniProtKB">
        <authorList>
            <consortium name="RefSeq"/>
        </authorList>
    </citation>
    <scope>IDENTIFICATION</scope>
    <source>
        <tissue evidence="3">Young leaves</tissue>
    </source>
</reference>
<dbReference type="GeneID" id="111452693"/>
<gene>
    <name evidence="3" type="primary">LOC111452693</name>
</gene>
<dbReference type="Proteomes" id="UP000504609">
    <property type="component" value="Unplaced"/>
</dbReference>
<feature type="region of interest" description="Disordered" evidence="1">
    <location>
        <begin position="1133"/>
        <end position="1167"/>
    </location>
</feature>
<organism evidence="2 3">
    <name type="scientific">Cucurbita moschata</name>
    <name type="common">Winter crookneck squash</name>
    <name type="synonym">Cucurbita pepo var. moschata</name>
    <dbReference type="NCBI Taxonomy" id="3662"/>
    <lineage>
        <taxon>Eukaryota</taxon>
        <taxon>Viridiplantae</taxon>
        <taxon>Streptophyta</taxon>
        <taxon>Embryophyta</taxon>
        <taxon>Tracheophyta</taxon>
        <taxon>Spermatophyta</taxon>
        <taxon>Magnoliopsida</taxon>
        <taxon>eudicotyledons</taxon>
        <taxon>Gunneridae</taxon>
        <taxon>Pentapetalae</taxon>
        <taxon>rosids</taxon>
        <taxon>fabids</taxon>
        <taxon>Cucurbitales</taxon>
        <taxon>Cucurbitaceae</taxon>
        <taxon>Cucurbiteae</taxon>
        <taxon>Cucurbita</taxon>
    </lineage>
</organism>